<dbReference type="InterPro" id="IPR045340">
    <property type="entry name" value="DUF6533"/>
</dbReference>
<keyword evidence="4" id="KW-1185">Reference proteome</keyword>
<dbReference type="HOGENOM" id="CLU_035509_10_5_1"/>
<proteinExistence type="predicted"/>
<organism evidence="3 4">
    <name type="scientific">Laccaria amethystina LaAM-08-1</name>
    <dbReference type="NCBI Taxonomy" id="1095629"/>
    <lineage>
        <taxon>Eukaryota</taxon>
        <taxon>Fungi</taxon>
        <taxon>Dikarya</taxon>
        <taxon>Basidiomycota</taxon>
        <taxon>Agaricomycotina</taxon>
        <taxon>Agaricomycetes</taxon>
        <taxon>Agaricomycetidae</taxon>
        <taxon>Agaricales</taxon>
        <taxon>Agaricineae</taxon>
        <taxon>Hydnangiaceae</taxon>
        <taxon>Laccaria</taxon>
    </lineage>
</organism>
<dbReference type="Proteomes" id="UP000054477">
    <property type="component" value="Unassembled WGS sequence"/>
</dbReference>
<dbReference type="Pfam" id="PF20151">
    <property type="entry name" value="DUF6533"/>
    <property type="match status" value="1"/>
</dbReference>
<dbReference type="OrthoDB" id="3066463at2759"/>
<evidence type="ECO:0000313" key="3">
    <source>
        <dbReference type="EMBL" id="KIK09761.1"/>
    </source>
</evidence>
<reference evidence="3 4" key="1">
    <citation type="submission" date="2014-04" db="EMBL/GenBank/DDBJ databases">
        <authorList>
            <consortium name="DOE Joint Genome Institute"/>
            <person name="Kuo A."/>
            <person name="Kohler A."/>
            <person name="Nagy L.G."/>
            <person name="Floudas D."/>
            <person name="Copeland A."/>
            <person name="Barry K.W."/>
            <person name="Cichocki N."/>
            <person name="Veneault-Fourrey C."/>
            <person name="LaButti K."/>
            <person name="Lindquist E.A."/>
            <person name="Lipzen A."/>
            <person name="Lundell T."/>
            <person name="Morin E."/>
            <person name="Murat C."/>
            <person name="Sun H."/>
            <person name="Tunlid A."/>
            <person name="Henrissat B."/>
            <person name="Grigoriev I.V."/>
            <person name="Hibbett D.S."/>
            <person name="Martin F."/>
            <person name="Nordberg H.P."/>
            <person name="Cantor M.N."/>
            <person name="Hua S.X."/>
        </authorList>
    </citation>
    <scope>NUCLEOTIDE SEQUENCE [LARGE SCALE GENOMIC DNA]</scope>
    <source>
        <strain evidence="3 4">LaAM-08-1</strain>
    </source>
</reference>
<protein>
    <recommendedName>
        <fullName evidence="2">DUF6533 domain-containing protein</fullName>
    </recommendedName>
</protein>
<sequence>MSQQDDELLLVITSWQLGSLVFLLYEIIITFDDEVNLIWSRPNTCWVKWIFLFIRYFALAAQLANRSIESAIRSNLYLNNELLRDWFSCQVIVATILMVAVELVLMARVYALYKKSVCIGGILLVLLLGEVLTVLIGVAMTAPGKNFEVKNILANSPSSYTSFGIAAAISQFTILVLTLVKYRTAVKGGWGNAPIMLVMVRDGIVAFVILLVVTMMTIIATMLPNEYAPVGNSWFLSIVACAGSRLIINMQNLPTHFYSDAQFA</sequence>
<name>A0A0C9XXP5_9AGAR</name>
<feature type="transmembrane region" description="Helical" evidence="1">
    <location>
        <begin position="12"/>
        <end position="31"/>
    </location>
</feature>
<feature type="transmembrane region" description="Helical" evidence="1">
    <location>
        <begin position="203"/>
        <end position="223"/>
    </location>
</feature>
<keyword evidence="1" id="KW-0812">Transmembrane</keyword>
<feature type="transmembrane region" description="Helical" evidence="1">
    <location>
        <begin position="85"/>
        <end position="105"/>
    </location>
</feature>
<feature type="transmembrane region" description="Helical" evidence="1">
    <location>
        <begin position="117"/>
        <end position="140"/>
    </location>
</feature>
<dbReference type="EMBL" id="KN838537">
    <property type="protein sequence ID" value="KIK09761.1"/>
    <property type="molecule type" value="Genomic_DNA"/>
</dbReference>
<keyword evidence="1" id="KW-1133">Transmembrane helix</keyword>
<dbReference type="AlphaFoldDB" id="A0A0C9XXP5"/>
<gene>
    <name evidence="3" type="ORF">K443DRAFT_300278</name>
</gene>
<dbReference type="STRING" id="1095629.A0A0C9XXP5"/>
<feature type="transmembrane region" description="Helical" evidence="1">
    <location>
        <begin position="160"/>
        <end position="182"/>
    </location>
</feature>
<keyword evidence="1" id="KW-0472">Membrane</keyword>
<feature type="transmembrane region" description="Helical" evidence="1">
    <location>
        <begin position="229"/>
        <end position="248"/>
    </location>
</feature>
<reference evidence="4" key="2">
    <citation type="submission" date="2015-01" db="EMBL/GenBank/DDBJ databases">
        <title>Evolutionary Origins and Diversification of the Mycorrhizal Mutualists.</title>
        <authorList>
            <consortium name="DOE Joint Genome Institute"/>
            <consortium name="Mycorrhizal Genomics Consortium"/>
            <person name="Kohler A."/>
            <person name="Kuo A."/>
            <person name="Nagy L.G."/>
            <person name="Floudas D."/>
            <person name="Copeland A."/>
            <person name="Barry K.W."/>
            <person name="Cichocki N."/>
            <person name="Veneault-Fourrey C."/>
            <person name="LaButti K."/>
            <person name="Lindquist E.A."/>
            <person name="Lipzen A."/>
            <person name="Lundell T."/>
            <person name="Morin E."/>
            <person name="Murat C."/>
            <person name="Riley R."/>
            <person name="Ohm R."/>
            <person name="Sun H."/>
            <person name="Tunlid A."/>
            <person name="Henrissat B."/>
            <person name="Grigoriev I.V."/>
            <person name="Hibbett D.S."/>
            <person name="Martin F."/>
        </authorList>
    </citation>
    <scope>NUCLEOTIDE SEQUENCE [LARGE SCALE GENOMIC DNA]</scope>
    <source>
        <strain evidence="4">LaAM-08-1</strain>
    </source>
</reference>
<evidence type="ECO:0000256" key="1">
    <source>
        <dbReference type="SAM" id="Phobius"/>
    </source>
</evidence>
<evidence type="ECO:0000313" key="4">
    <source>
        <dbReference type="Proteomes" id="UP000054477"/>
    </source>
</evidence>
<evidence type="ECO:0000259" key="2">
    <source>
        <dbReference type="Pfam" id="PF20151"/>
    </source>
</evidence>
<feature type="domain" description="DUF6533" evidence="2">
    <location>
        <begin position="17"/>
        <end position="59"/>
    </location>
</feature>
<accession>A0A0C9XXP5</accession>